<dbReference type="EMBL" id="JASBWV010000023">
    <property type="protein sequence ID" value="KAJ9119782.1"/>
    <property type="molecule type" value="Genomic_DNA"/>
</dbReference>
<organism evidence="1 2">
    <name type="scientific">Naganishia onofrii</name>
    <dbReference type="NCBI Taxonomy" id="1851511"/>
    <lineage>
        <taxon>Eukaryota</taxon>
        <taxon>Fungi</taxon>
        <taxon>Dikarya</taxon>
        <taxon>Basidiomycota</taxon>
        <taxon>Agaricomycotina</taxon>
        <taxon>Tremellomycetes</taxon>
        <taxon>Filobasidiales</taxon>
        <taxon>Filobasidiaceae</taxon>
        <taxon>Naganishia</taxon>
    </lineage>
</organism>
<protein>
    <submittedName>
        <fullName evidence="1">Uncharacterized protein</fullName>
    </submittedName>
</protein>
<keyword evidence="2" id="KW-1185">Reference proteome</keyword>
<dbReference type="Proteomes" id="UP001234202">
    <property type="component" value="Unassembled WGS sequence"/>
</dbReference>
<proteinExistence type="predicted"/>
<name>A0ACC2X7A3_9TREE</name>
<accession>A0ACC2X7A3</accession>
<evidence type="ECO:0000313" key="2">
    <source>
        <dbReference type="Proteomes" id="UP001234202"/>
    </source>
</evidence>
<reference evidence="1" key="1">
    <citation type="submission" date="2023-04" db="EMBL/GenBank/DDBJ databases">
        <title>Draft Genome sequencing of Naganishia species isolated from polar environments using Oxford Nanopore Technology.</title>
        <authorList>
            <person name="Leo P."/>
            <person name="Venkateswaran K."/>
        </authorList>
    </citation>
    <scope>NUCLEOTIDE SEQUENCE</scope>
    <source>
        <strain evidence="1">DBVPG 5303</strain>
    </source>
</reference>
<sequence>MPDPYNEAAVRKLCEDTYGYPPKDFQIAAARSLYEGKDTVVLAPTGSGKSLIIALSHLPASVNKHAMVVVISPLKALQKEQASKDKDSLFVNEDTKTAALLTAIKKKRYRRIFIGPEQLQSDDVRKVLKDDQERKDLIGYIVDEAHVVVEWGKTFRPCHE</sequence>
<comment type="caution">
    <text evidence="1">The sequence shown here is derived from an EMBL/GenBank/DDBJ whole genome shotgun (WGS) entry which is preliminary data.</text>
</comment>
<gene>
    <name evidence="1" type="ORF">QFC24_005493</name>
</gene>
<evidence type="ECO:0000313" key="1">
    <source>
        <dbReference type="EMBL" id="KAJ9119782.1"/>
    </source>
</evidence>